<gene>
    <name evidence="3" type="ORF">HNR13_000872</name>
</gene>
<evidence type="ECO:0000259" key="2">
    <source>
        <dbReference type="Pfam" id="PF13193"/>
    </source>
</evidence>
<dbReference type="InterPro" id="IPR000873">
    <property type="entry name" value="AMP-dep_synth/lig_dom"/>
</dbReference>
<organism evidence="3 4">
    <name type="scientific">Leifsonia shinshuensis</name>
    <dbReference type="NCBI Taxonomy" id="150026"/>
    <lineage>
        <taxon>Bacteria</taxon>
        <taxon>Bacillati</taxon>
        <taxon>Actinomycetota</taxon>
        <taxon>Actinomycetes</taxon>
        <taxon>Micrococcales</taxon>
        <taxon>Microbacteriaceae</taxon>
        <taxon>Leifsonia</taxon>
    </lineage>
</organism>
<sequence>MRTHLHDLLAQAAASAPESPAVTYKDLTVGYAELWEQVVAVGARLAALGVEPGDRVAIYLEKRVETVVAIFATSVADAVFVPVNHVLKPAQVGHILRDSGARVLVTSGDRLGQLAEELPGTAVTDVLVIGAGDAAPAGIAVHPWPAEAPAGDVPTVNVPAVELPAARAIDVDPAAILYTSGSSGKPKGVVLSHRNLIVGAESVSSYLKNTSDDVILSVLPLSFDAGLSQVTTAFAVGAHCVLMNYLLPRDVPRLCAKHGVTGITGVPPLWLQLTEAPWPEEAARRVRYWANTGGRMPRTVLDRLRGIFTEADPYLMYGLTEAFRSTYLDPREVDRRPDSIGKAIPNAEVLVLRPDGTRCAPGEEGELVHRGALVALGYWNDPVRTAERYRPVHRPGQEWRAPELAVWSGDTVVADEEGFLYFVGRTDEMIKTSGYRVSPSEIEEAAYATGLVRDAVALGVEEPGIGHRIVLVAASASGELDVAELVAALRQALPLYMVPSTIDLRDELPRSPNGKFDRTLLKAEVSAKVALPASAEVAG</sequence>
<feature type="domain" description="AMP-dependent synthetase/ligase" evidence="1">
    <location>
        <begin position="10"/>
        <end position="379"/>
    </location>
</feature>
<dbReference type="PROSITE" id="PS00455">
    <property type="entry name" value="AMP_BINDING"/>
    <property type="match status" value="1"/>
</dbReference>
<evidence type="ECO:0000313" key="3">
    <source>
        <dbReference type="EMBL" id="NYJ22585.1"/>
    </source>
</evidence>
<evidence type="ECO:0000259" key="1">
    <source>
        <dbReference type="Pfam" id="PF00501"/>
    </source>
</evidence>
<keyword evidence="3" id="KW-0436">Ligase</keyword>
<comment type="caution">
    <text evidence="3">The sequence shown here is derived from an EMBL/GenBank/DDBJ whole genome shotgun (WGS) entry which is preliminary data.</text>
</comment>
<dbReference type="PANTHER" id="PTHR43767:SF1">
    <property type="entry name" value="NONRIBOSOMAL PEPTIDE SYNTHASE PES1 (EUROFUNG)-RELATED"/>
    <property type="match status" value="1"/>
</dbReference>
<dbReference type="InterPro" id="IPR050237">
    <property type="entry name" value="ATP-dep_AMP-bd_enzyme"/>
</dbReference>
<dbReference type="InterPro" id="IPR042099">
    <property type="entry name" value="ANL_N_sf"/>
</dbReference>
<dbReference type="SUPFAM" id="SSF56801">
    <property type="entry name" value="Acetyl-CoA synthetase-like"/>
    <property type="match status" value="1"/>
</dbReference>
<reference evidence="3 4" key="1">
    <citation type="submission" date="2020-07" db="EMBL/GenBank/DDBJ databases">
        <title>Sequencing the genomes of 1000 actinobacteria strains.</title>
        <authorList>
            <person name="Klenk H.-P."/>
        </authorList>
    </citation>
    <scope>NUCLEOTIDE SEQUENCE [LARGE SCALE GENOMIC DNA]</scope>
    <source>
        <strain evidence="3 4">DSM 15165</strain>
    </source>
</reference>
<dbReference type="Proteomes" id="UP000578352">
    <property type="component" value="Unassembled WGS sequence"/>
</dbReference>
<dbReference type="Gene3D" id="3.30.300.30">
    <property type="match status" value="1"/>
</dbReference>
<dbReference type="NCBIfam" id="TIGR03098">
    <property type="entry name" value="ligase_PEP_1"/>
    <property type="match status" value="1"/>
</dbReference>
<protein>
    <submittedName>
        <fullName evidence="3">Acyl-CoA ligase (AMP-forming) (Exosortase A-associated)</fullName>
    </submittedName>
</protein>
<accession>A0A853CVJ7</accession>
<dbReference type="Pfam" id="PF13193">
    <property type="entry name" value="AMP-binding_C"/>
    <property type="match status" value="1"/>
</dbReference>
<dbReference type="RefSeq" id="WP_179604617.1">
    <property type="nucleotide sequence ID" value="NZ_BAABEH010000001.1"/>
</dbReference>
<dbReference type="PANTHER" id="PTHR43767">
    <property type="entry name" value="LONG-CHAIN-FATTY-ACID--COA LIGASE"/>
    <property type="match status" value="1"/>
</dbReference>
<dbReference type="InterPro" id="IPR017529">
    <property type="entry name" value="AcylCoA_ligase_PEP_1"/>
</dbReference>
<dbReference type="InterPro" id="IPR045851">
    <property type="entry name" value="AMP-bd_C_sf"/>
</dbReference>
<dbReference type="AlphaFoldDB" id="A0A853CVJ7"/>
<dbReference type="InterPro" id="IPR025110">
    <property type="entry name" value="AMP-bd_C"/>
</dbReference>
<evidence type="ECO:0000313" key="4">
    <source>
        <dbReference type="Proteomes" id="UP000578352"/>
    </source>
</evidence>
<name>A0A853CVJ7_9MICO</name>
<dbReference type="Gene3D" id="3.40.50.12780">
    <property type="entry name" value="N-terminal domain of ligase-like"/>
    <property type="match status" value="1"/>
</dbReference>
<feature type="domain" description="AMP-binding enzyme C-terminal" evidence="2">
    <location>
        <begin position="441"/>
        <end position="515"/>
    </location>
</feature>
<dbReference type="Pfam" id="PF00501">
    <property type="entry name" value="AMP-binding"/>
    <property type="match status" value="1"/>
</dbReference>
<proteinExistence type="predicted"/>
<dbReference type="EMBL" id="JACCFL010000001">
    <property type="protein sequence ID" value="NYJ22585.1"/>
    <property type="molecule type" value="Genomic_DNA"/>
</dbReference>
<dbReference type="GO" id="GO:0016878">
    <property type="term" value="F:acid-thiol ligase activity"/>
    <property type="evidence" value="ECO:0007669"/>
    <property type="project" value="UniProtKB-ARBA"/>
</dbReference>
<dbReference type="InterPro" id="IPR020845">
    <property type="entry name" value="AMP-binding_CS"/>
</dbReference>